<feature type="domain" description="Histidine kinase/HSP90-like ATPase" evidence="9">
    <location>
        <begin position="392"/>
        <end position="488"/>
    </location>
</feature>
<evidence type="ECO:0000256" key="3">
    <source>
        <dbReference type="ARBA" id="ARBA00022553"/>
    </source>
</evidence>
<keyword evidence="4" id="KW-0808">Transferase</keyword>
<dbReference type="AlphaFoldDB" id="A0A2T6B0X9"/>
<accession>A0A2T6B0X9</accession>
<feature type="transmembrane region" description="Helical" evidence="8">
    <location>
        <begin position="144"/>
        <end position="162"/>
    </location>
</feature>
<evidence type="ECO:0000256" key="1">
    <source>
        <dbReference type="ARBA" id="ARBA00000085"/>
    </source>
</evidence>
<dbReference type="InterPro" id="IPR003594">
    <property type="entry name" value="HATPase_dom"/>
</dbReference>
<dbReference type="Pfam" id="PF13581">
    <property type="entry name" value="HATPase_c_2"/>
    <property type="match status" value="1"/>
</dbReference>
<organism evidence="10 11">
    <name type="scientific">Allosediminivita pacifica</name>
    <dbReference type="NCBI Taxonomy" id="1267769"/>
    <lineage>
        <taxon>Bacteria</taxon>
        <taxon>Pseudomonadati</taxon>
        <taxon>Pseudomonadota</taxon>
        <taxon>Alphaproteobacteria</taxon>
        <taxon>Rhodobacterales</taxon>
        <taxon>Paracoccaceae</taxon>
        <taxon>Allosediminivita</taxon>
    </lineage>
</organism>
<dbReference type="EC" id="2.7.13.3" evidence="2"/>
<keyword evidence="8" id="KW-1133">Transmembrane helix</keyword>
<evidence type="ECO:0000256" key="4">
    <source>
        <dbReference type="ARBA" id="ARBA00022679"/>
    </source>
</evidence>
<sequence length="495" mass="53249">MELSAGNSVWPKWLSLIVAGLSAAVLIVGWGAGVDAFTRIRPDFAAMVPSTTLCFMLLSAGIYAHATGRDRTWPRLCAGFAGGIAAVNLILASFQIGVQLDNLVVPSMAADDGMAFATSGSVLLAAYSLFALTRKDGEAPAFQWTATLGLLAALVALVGYAFDTRALYDVFVFTAMALHTAVLFVFVFAALLLLAPGRSWVAILVGRGPGSVGARRLLPLVALAPVALCFVALQLTDVGLFNANFRLSLLAIVMMAIATWAVLRNGHLMNEADRDRAQLVQDLRQTSAERALLLKELYHRVKNNLQQINAMLRIEARKFDDPQLTESFRAVSDRVAALGTVHQLLISSPTPSEVEVKEFLEVLCKGVAVSNSLERRGIELIVEADDGRAHIEVAISMGLLVNELVMNAIKHAFADGPGRIVVSYENRPDCLMLVVSDTGAGTSDPAQVFETKGTGSLIIRSMVSQLKADMQVRNSGGLVVEVRIPPDINEMDRYE</sequence>
<evidence type="ECO:0000313" key="11">
    <source>
        <dbReference type="Proteomes" id="UP000244069"/>
    </source>
</evidence>
<dbReference type="InterPro" id="IPR011495">
    <property type="entry name" value="Sig_transdc_His_kin_sub2_dim/P"/>
</dbReference>
<feature type="transmembrane region" description="Helical" evidence="8">
    <location>
        <begin position="44"/>
        <end position="64"/>
    </location>
</feature>
<feature type="transmembrane region" description="Helical" evidence="8">
    <location>
        <begin position="216"/>
        <end position="233"/>
    </location>
</feature>
<feature type="transmembrane region" description="Helical" evidence="8">
    <location>
        <begin position="12"/>
        <end position="32"/>
    </location>
</feature>
<feature type="transmembrane region" description="Helical" evidence="8">
    <location>
        <begin position="245"/>
        <end position="263"/>
    </location>
</feature>
<evidence type="ECO:0000256" key="7">
    <source>
        <dbReference type="ARBA" id="ARBA00022840"/>
    </source>
</evidence>
<keyword evidence="11" id="KW-1185">Reference proteome</keyword>
<dbReference type="PANTHER" id="PTHR41523:SF8">
    <property type="entry name" value="ETHYLENE RESPONSE SENSOR PROTEIN"/>
    <property type="match status" value="1"/>
</dbReference>
<evidence type="ECO:0000256" key="2">
    <source>
        <dbReference type="ARBA" id="ARBA00012438"/>
    </source>
</evidence>
<name>A0A2T6B0X9_9RHOB</name>
<keyword evidence="7" id="KW-0067">ATP-binding</keyword>
<protein>
    <recommendedName>
        <fullName evidence="2">histidine kinase</fullName>
        <ecNumber evidence="2">2.7.13.3</ecNumber>
    </recommendedName>
</protein>
<dbReference type="GO" id="GO:0005524">
    <property type="term" value="F:ATP binding"/>
    <property type="evidence" value="ECO:0007669"/>
    <property type="project" value="UniProtKB-KW"/>
</dbReference>
<dbReference type="Pfam" id="PF07568">
    <property type="entry name" value="HisKA_2"/>
    <property type="match status" value="1"/>
</dbReference>
<dbReference type="GO" id="GO:0004673">
    <property type="term" value="F:protein histidine kinase activity"/>
    <property type="evidence" value="ECO:0007669"/>
    <property type="project" value="UniProtKB-EC"/>
</dbReference>
<dbReference type="InterPro" id="IPR036890">
    <property type="entry name" value="HATPase_C_sf"/>
</dbReference>
<dbReference type="Gene3D" id="3.30.450.20">
    <property type="entry name" value="PAS domain"/>
    <property type="match status" value="1"/>
</dbReference>
<reference evidence="10 11" key="1">
    <citation type="submission" date="2018-04" db="EMBL/GenBank/DDBJ databases">
        <title>Genomic Encyclopedia of Archaeal and Bacterial Type Strains, Phase II (KMG-II): from individual species to whole genera.</title>
        <authorList>
            <person name="Goeker M."/>
        </authorList>
    </citation>
    <scope>NUCLEOTIDE SEQUENCE [LARGE SCALE GENOMIC DNA]</scope>
    <source>
        <strain evidence="10 11">DSM 29329</strain>
    </source>
</reference>
<feature type="transmembrane region" description="Helical" evidence="8">
    <location>
        <begin position="114"/>
        <end position="132"/>
    </location>
</feature>
<keyword evidence="8" id="KW-0812">Transmembrane</keyword>
<keyword evidence="3" id="KW-0597">Phosphoprotein</keyword>
<evidence type="ECO:0000256" key="5">
    <source>
        <dbReference type="ARBA" id="ARBA00022741"/>
    </source>
</evidence>
<evidence type="ECO:0000259" key="9">
    <source>
        <dbReference type="SMART" id="SM00387"/>
    </source>
</evidence>
<feature type="transmembrane region" description="Helical" evidence="8">
    <location>
        <begin position="76"/>
        <end position="94"/>
    </location>
</feature>
<proteinExistence type="predicted"/>
<dbReference type="PANTHER" id="PTHR41523">
    <property type="entry name" value="TWO-COMPONENT SYSTEM SENSOR PROTEIN"/>
    <property type="match status" value="1"/>
</dbReference>
<comment type="catalytic activity">
    <reaction evidence="1">
        <text>ATP + protein L-histidine = ADP + protein N-phospho-L-histidine.</text>
        <dbReference type="EC" id="2.7.13.3"/>
    </reaction>
</comment>
<keyword evidence="8" id="KW-0472">Membrane</keyword>
<evidence type="ECO:0000256" key="6">
    <source>
        <dbReference type="ARBA" id="ARBA00022777"/>
    </source>
</evidence>
<gene>
    <name evidence="10" type="ORF">C8N44_10658</name>
</gene>
<dbReference type="Gene3D" id="3.30.565.10">
    <property type="entry name" value="Histidine kinase-like ATPase, C-terminal domain"/>
    <property type="match status" value="1"/>
</dbReference>
<dbReference type="RefSeq" id="WP_107975301.1">
    <property type="nucleotide sequence ID" value="NZ_BMEZ01000006.1"/>
</dbReference>
<dbReference type="EMBL" id="QBKN01000006">
    <property type="protein sequence ID" value="PTX49682.1"/>
    <property type="molecule type" value="Genomic_DNA"/>
</dbReference>
<feature type="transmembrane region" description="Helical" evidence="8">
    <location>
        <begin position="168"/>
        <end position="195"/>
    </location>
</feature>
<evidence type="ECO:0000256" key="8">
    <source>
        <dbReference type="SAM" id="Phobius"/>
    </source>
</evidence>
<dbReference type="Proteomes" id="UP000244069">
    <property type="component" value="Unassembled WGS sequence"/>
</dbReference>
<dbReference type="SUPFAM" id="SSF55874">
    <property type="entry name" value="ATPase domain of HSP90 chaperone/DNA topoisomerase II/histidine kinase"/>
    <property type="match status" value="1"/>
</dbReference>
<comment type="caution">
    <text evidence="10">The sequence shown here is derived from an EMBL/GenBank/DDBJ whole genome shotgun (WGS) entry which is preliminary data.</text>
</comment>
<dbReference type="SMART" id="SM00387">
    <property type="entry name" value="HATPase_c"/>
    <property type="match status" value="1"/>
</dbReference>
<dbReference type="OrthoDB" id="9816309at2"/>
<keyword evidence="6 10" id="KW-0418">Kinase</keyword>
<evidence type="ECO:0000313" key="10">
    <source>
        <dbReference type="EMBL" id="PTX49682.1"/>
    </source>
</evidence>
<keyword evidence="5" id="KW-0547">Nucleotide-binding</keyword>